<dbReference type="PANTHER" id="PTHR10578">
    <property type="entry name" value="S -2-HYDROXY-ACID OXIDASE-RELATED"/>
    <property type="match status" value="1"/>
</dbReference>
<dbReference type="Gene3D" id="3.20.20.70">
    <property type="entry name" value="Aldolase class I"/>
    <property type="match status" value="1"/>
</dbReference>
<organism evidence="19 20">
    <name type="scientific">Circinella minor</name>
    <dbReference type="NCBI Taxonomy" id="1195481"/>
    <lineage>
        <taxon>Eukaryota</taxon>
        <taxon>Fungi</taxon>
        <taxon>Fungi incertae sedis</taxon>
        <taxon>Mucoromycota</taxon>
        <taxon>Mucoromycotina</taxon>
        <taxon>Mucoromycetes</taxon>
        <taxon>Mucorales</taxon>
        <taxon>Lichtheimiaceae</taxon>
        <taxon>Circinella</taxon>
    </lineage>
</organism>
<evidence type="ECO:0000256" key="1">
    <source>
        <dbReference type="ARBA" id="ARBA00001917"/>
    </source>
</evidence>
<dbReference type="GO" id="GO:0004460">
    <property type="term" value="F:L-lactate dehydrogenase (cytochrome) activity"/>
    <property type="evidence" value="ECO:0007669"/>
    <property type="project" value="UniProtKB-EC"/>
</dbReference>
<evidence type="ECO:0000256" key="2">
    <source>
        <dbReference type="ARBA" id="ARBA00004569"/>
    </source>
</evidence>
<evidence type="ECO:0000256" key="14">
    <source>
        <dbReference type="ARBA" id="ARBA00066458"/>
    </source>
</evidence>
<dbReference type="OrthoDB" id="1925334at2759"/>
<keyword evidence="5" id="KW-0285">Flavoprotein</keyword>
<dbReference type="SUPFAM" id="SSF51395">
    <property type="entry name" value="FMN-linked oxidoreductases"/>
    <property type="match status" value="1"/>
</dbReference>
<evidence type="ECO:0000256" key="12">
    <source>
        <dbReference type="ARBA" id="ARBA00061137"/>
    </source>
</evidence>
<dbReference type="SMART" id="SM01117">
    <property type="entry name" value="Cyt-b5"/>
    <property type="match status" value="1"/>
</dbReference>
<dbReference type="GO" id="GO:0046872">
    <property type="term" value="F:metal ion binding"/>
    <property type="evidence" value="ECO:0007669"/>
    <property type="project" value="UniProtKB-KW"/>
</dbReference>
<reference evidence="19 20" key="1">
    <citation type="submission" date="2020-12" db="EMBL/GenBank/DDBJ databases">
        <title>Metabolic potential, ecology and presence of endohyphal bacteria is reflected in genomic diversity of Mucoromycotina.</title>
        <authorList>
            <person name="Muszewska A."/>
            <person name="Okrasinska A."/>
            <person name="Steczkiewicz K."/>
            <person name="Drgas O."/>
            <person name="Orlowska M."/>
            <person name="Perlinska-Lenart U."/>
            <person name="Aleksandrzak-Piekarczyk T."/>
            <person name="Szatraj K."/>
            <person name="Zielenkiewicz U."/>
            <person name="Pilsyk S."/>
            <person name="Malc E."/>
            <person name="Mieczkowski P."/>
            <person name="Kruszewska J.S."/>
            <person name="Biernat P."/>
            <person name="Pawlowska J."/>
        </authorList>
    </citation>
    <scope>NUCLEOTIDE SEQUENCE [LARGE SCALE GENOMIC DNA]</scope>
    <source>
        <strain evidence="19 20">CBS 142.35</strain>
    </source>
</reference>
<evidence type="ECO:0000256" key="9">
    <source>
        <dbReference type="ARBA" id="ARBA00023004"/>
    </source>
</evidence>
<evidence type="ECO:0000256" key="11">
    <source>
        <dbReference type="ARBA" id="ARBA00052399"/>
    </source>
</evidence>
<comment type="similarity">
    <text evidence="13">In the N-terminal section; belongs to the cytochrome b5 family.</text>
</comment>
<dbReference type="EC" id="1.1.2.3" evidence="14"/>
<dbReference type="InterPro" id="IPR000262">
    <property type="entry name" value="FMN-dep_DH"/>
</dbReference>
<comment type="similarity">
    <text evidence="12">In the C-terminal section; belongs to the FMN-dependent alpha-hydroxy acid dehydrogenase family.</text>
</comment>
<evidence type="ECO:0000259" key="17">
    <source>
        <dbReference type="PROSITE" id="PS50255"/>
    </source>
</evidence>
<evidence type="ECO:0000256" key="10">
    <source>
        <dbReference type="ARBA" id="ARBA00023128"/>
    </source>
</evidence>
<comment type="caution">
    <text evidence="19">The sequence shown here is derived from an EMBL/GenBank/DDBJ whole genome shotgun (WGS) entry which is preliminary data.</text>
</comment>
<keyword evidence="6" id="KW-0288">FMN</keyword>
<dbReference type="PROSITE" id="PS51349">
    <property type="entry name" value="FMN_HYDROXY_ACID_DH_2"/>
    <property type="match status" value="1"/>
</dbReference>
<dbReference type="PROSITE" id="PS50255">
    <property type="entry name" value="CYTOCHROME_B5_2"/>
    <property type="match status" value="1"/>
</dbReference>
<dbReference type="GO" id="GO:0005758">
    <property type="term" value="C:mitochondrial intermembrane space"/>
    <property type="evidence" value="ECO:0007669"/>
    <property type="project" value="UniProtKB-SubCell"/>
</dbReference>
<evidence type="ECO:0000256" key="3">
    <source>
        <dbReference type="ARBA" id="ARBA00011881"/>
    </source>
</evidence>
<evidence type="ECO:0000256" key="8">
    <source>
        <dbReference type="ARBA" id="ARBA00023002"/>
    </source>
</evidence>
<gene>
    <name evidence="19" type="ORF">INT45_002548</name>
</gene>
<keyword evidence="9" id="KW-0408">Iron</keyword>
<comment type="subcellular location">
    <subcellularLocation>
        <location evidence="2">Mitochondrion intermembrane space</location>
    </subcellularLocation>
</comment>
<dbReference type="Gene3D" id="3.10.120.10">
    <property type="entry name" value="Cytochrome b5-like heme/steroid binding domain"/>
    <property type="match status" value="1"/>
</dbReference>
<name>A0A8H7V8Y9_9FUNG</name>
<dbReference type="PANTHER" id="PTHR10578:SF148">
    <property type="entry name" value="L-LACTATE DEHYDROGENASE (CYTOCHROME)"/>
    <property type="match status" value="1"/>
</dbReference>
<comment type="catalytic activity">
    <reaction evidence="11">
        <text>(S)-lactate + 2 Fe(III)-[cytochrome c] = 2 Fe(II)-[cytochrome c] + pyruvate + 2 H(+)</text>
        <dbReference type="Rhea" id="RHEA:19909"/>
        <dbReference type="Rhea" id="RHEA-COMP:10350"/>
        <dbReference type="Rhea" id="RHEA-COMP:14399"/>
        <dbReference type="ChEBI" id="CHEBI:15361"/>
        <dbReference type="ChEBI" id="CHEBI:15378"/>
        <dbReference type="ChEBI" id="CHEBI:16651"/>
        <dbReference type="ChEBI" id="CHEBI:29033"/>
        <dbReference type="ChEBI" id="CHEBI:29034"/>
        <dbReference type="EC" id="1.1.2.3"/>
    </reaction>
    <physiologicalReaction direction="left-to-right" evidence="11">
        <dbReference type="Rhea" id="RHEA:19910"/>
    </physiologicalReaction>
</comment>
<evidence type="ECO:0000256" key="7">
    <source>
        <dbReference type="ARBA" id="ARBA00022723"/>
    </source>
</evidence>
<evidence type="ECO:0000256" key="15">
    <source>
        <dbReference type="ARBA" id="ARBA00068515"/>
    </source>
</evidence>
<protein>
    <recommendedName>
        <fullName evidence="15">L-lactate dehydrogenase (cytochrome)</fullName>
        <ecNumber evidence="14">1.1.2.3</ecNumber>
    </recommendedName>
</protein>
<dbReference type="PROSITE" id="PS00557">
    <property type="entry name" value="FMN_HYDROXY_ACID_DH_1"/>
    <property type="match status" value="1"/>
</dbReference>
<sequence>MKTISLNEVAQHDQEVIHGKVYDLTHFLPQHAGGEHVILKHAGKDATEMFDQIHSFDIIERFLSPDVYMGQVDPEELKAMVKTVQETKEDNEVQLAREKMPRLEEVYNSFDFESIARLILRKDAWYYFSAGAQDEISMRENHNAYHRIWLRPRVMINVSKVNTTTTLSGTKVSMPLYISATAMNKLAHPDAEKVLARAAGRCNIIQMIPTLSACSLGDIVNARIHADQAQWFQLYVDTDRQITQRIVEQVEKKGIRGLFITVDLATVGRREKYLRRKQKNDKLSNKDKTEDDKRKTNNCKRTCNTDTTKGPKNNSMSSKNKRGSIIDPSLSWKDIAWLKSITKIPLFLKGVQCWEDAVLAWSHGCQGIVLSNHGGRQLDFAPSPIEILPEVIHALKREGCDPKKDFDVYIDGGIRRGSDIFKAIALGARGVGIGRPSLYAMACYGDKGVDHLLKLFQNELETCMMLMGAKTIDDIKPEMVDIRNLKDHFVPSPTDYLSKQTYERISPRESRFSKL</sequence>
<dbReference type="InterPro" id="IPR037396">
    <property type="entry name" value="FMN_HAD"/>
</dbReference>
<feature type="domain" description="Cytochrome b5 heme-binding" evidence="17">
    <location>
        <begin position="1"/>
        <end position="73"/>
    </location>
</feature>
<evidence type="ECO:0000313" key="19">
    <source>
        <dbReference type="EMBL" id="KAG2214581.1"/>
    </source>
</evidence>
<dbReference type="Pfam" id="PF00173">
    <property type="entry name" value="Cyt-b5"/>
    <property type="match status" value="1"/>
</dbReference>
<comment type="cofactor">
    <cofactor evidence="1">
        <name>FMN</name>
        <dbReference type="ChEBI" id="CHEBI:58210"/>
    </cofactor>
</comment>
<evidence type="ECO:0000256" key="5">
    <source>
        <dbReference type="ARBA" id="ARBA00022630"/>
    </source>
</evidence>
<accession>A0A8H7V8Y9</accession>
<dbReference type="EMBL" id="JAEPRB010000606">
    <property type="protein sequence ID" value="KAG2214581.1"/>
    <property type="molecule type" value="Genomic_DNA"/>
</dbReference>
<proteinExistence type="inferred from homology"/>
<evidence type="ECO:0000259" key="18">
    <source>
        <dbReference type="PROSITE" id="PS51349"/>
    </source>
</evidence>
<dbReference type="InterPro" id="IPR036400">
    <property type="entry name" value="Cyt_B5-like_heme/steroid_sf"/>
</dbReference>
<keyword evidence="20" id="KW-1185">Reference proteome</keyword>
<keyword evidence="10" id="KW-0496">Mitochondrion</keyword>
<feature type="compositionally biased region" description="Polar residues" evidence="16">
    <location>
        <begin position="299"/>
        <end position="318"/>
    </location>
</feature>
<evidence type="ECO:0000313" key="20">
    <source>
        <dbReference type="Proteomes" id="UP000646827"/>
    </source>
</evidence>
<dbReference type="FunFam" id="3.20.20.70:FF:000062">
    <property type="entry name" value="Cytochrome b2, mitochondrial, putative"/>
    <property type="match status" value="1"/>
</dbReference>
<dbReference type="InterPro" id="IPR037458">
    <property type="entry name" value="L-MDH/L-LDH_FMN-bd"/>
</dbReference>
<feature type="region of interest" description="Disordered" evidence="16">
    <location>
        <begin position="275"/>
        <end position="322"/>
    </location>
</feature>
<dbReference type="AlphaFoldDB" id="A0A8H7V8Y9"/>
<dbReference type="PRINTS" id="PR00363">
    <property type="entry name" value="CYTOCHROMEB5"/>
</dbReference>
<dbReference type="Pfam" id="PF01070">
    <property type="entry name" value="FMN_dh"/>
    <property type="match status" value="1"/>
</dbReference>
<evidence type="ECO:0000256" key="4">
    <source>
        <dbReference type="ARBA" id="ARBA00022617"/>
    </source>
</evidence>
<dbReference type="SUPFAM" id="SSF55856">
    <property type="entry name" value="Cytochrome b5-like heme/steroid binding domain"/>
    <property type="match status" value="1"/>
</dbReference>
<comment type="subunit">
    <text evidence="3">Homotetramer.</text>
</comment>
<keyword evidence="8" id="KW-0560">Oxidoreductase</keyword>
<feature type="domain" description="FMN hydroxy acid dehydrogenase" evidence="18">
    <location>
        <begin position="101"/>
        <end position="485"/>
    </location>
</feature>
<dbReference type="Proteomes" id="UP000646827">
    <property type="component" value="Unassembled WGS sequence"/>
</dbReference>
<evidence type="ECO:0000256" key="16">
    <source>
        <dbReference type="SAM" id="MobiDB-lite"/>
    </source>
</evidence>
<keyword evidence="4" id="KW-0349">Heme</keyword>
<dbReference type="InterPro" id="IPR001199">
    <property type="entry name" value="Cyt_B5-like_heme/steroid-bd"/>
</dbReference>
<keyword evidence="7" id="KW-0479">Metal-binding</keyword>
<feature type="compositionally biased region" description="Basic and acidic residues" evidence="16">
    <location>
        <begin position="280"/>
        <end position="295"/>
    </location>
</feature>
<dbReference type="InterPro" id="IPR008259">
    <property type="entry name" value="FMN_hydac_DH_AS"/>
</dbReference>
<dbReference type="CDD" id="cd02922">
    <property type="entry name" value="FCB2_FMN"/>
    <property type="match status" value="1"/>
</dbReference>
<evidence type="ECO:0000256" key="13">
    <source>
        <dbReference type="ARBA" id="ARBA00061589"/>
    </source>
</evidence>
<evidence type="ECO:0000256" key="6">
    <source>
        <dbReference type="ARBA" id="ARBA00022643"/>
    </source>
</evidence>
<dbReference type="InterPro" id="IPR013785">
    <property type="entry name" value="Aldolase_TIM"/>
</dbReference>